<evidence type="ECO:0000259" key="1">
    <source>
        <dbReference type="Pfam" id="PF13910"/>
    </source>
</evidence>
<feature type="domain" description="DUF4209" evidence="1">
    <location>
        <begin position="490"/>
        <end position="576"/>
    </location>
</feature>
<gene>
    <name evidence="3" type="ORF">G7034_07000</name>
</gene>
<evidence type="ECO:0000259" key="2">
    <source>
        <dbReference type="Pfam" id="PF24098"/>
    </source>
</evidence>
<protein>
    <submittedName>
        <fullName evidence="3">DUF4209 domain-containing protein</fullName>
    </submittedName>
</protein>
<dbReference type="Pfam" id="PF24098">
    <property type="entry name" value="DUF7380"/>
    <property type="match status" value="1"/>
</dbReference>
<feature type="domain" description="DUF7380" evidence="2">
    <location>
        <begin position="64"/>
        <end position="130"/>
    </location>
</feature>
<evidence type="ECO:0000313" key="4">
    <source>
        <dbReference type="Proteomes" id="UP000643701"/>
    </source>
</evidence>
<dbReference type="Proteomes" id="UP000643701">
    <property type="component" value="Unassembled WGS sequence"/>
</dbReference>
<proteinExistence type="predicted"/>
<sequence>MDFKNLDEYYEYLENDTNFQYLDLNTYKYITALRDKIEDENTKKLCSYELFFADFSIEEGKHIPKFQSGANAYPTLELFDDNFDYIKTRANKVQNPKYKAKYNHLLWLSPQKHIDFAKEAIESYLMLLKKSSFSVDDNLQCLSFGKYFKNLFILSQTVNHKKDEIISYLVSLLESDKLNDFTKYSLMDFIIENGKKIDSSITQKFFDYSKNKISDLDERVLESYLKLLVILSRKLNTSPSEFHEKLGDYHISQLENEKNKGFISHHYYTNALEEYKKANNKEKIEQTAVLLEQAKKSIDLKKVSFELEDEKYNKLLNQWWDSTKEKTTQLIENGNAKDIYGYLVLDNLLPKATVLNEEIKSVMLDLVSTMTFDINKNVSKNKSGVINSYSIHIKNFSINHIWLVVSKGIKSGKISFESLIDYLKNDSWYGQDFTHIDSNNETQGFNWIELLSPSLQSFFVQTEIDLKTNSHNPKGYILAIDSLVLKFEGLLREFSRMIGAQTIEIKDNGTEERIGFDKLLDNEKLKALIPEDDIAFFKFLFTSSGMNLRNNVAHCFFTTKNYTSAVMLLLIVALLRLGNYKLKTKEKES</sequence>
<dbReference type="RefSeq" id="WP_166400250.1">
    <property type="nucleotide sequence ID" value="NZ_JAANAS010000050.1"/>
</dbReference>
<keyword evidence="4" id="KW-1185">Reference proteome</keyword>
<evidence type="ECO:0000313" key="3">
    <source>
        <dbReference type="EMBL" id="NGZ89995.1"/>
    </source>
</evidence>
<comment type="caution">
    <text evidence="3">The sequence shown here is derived from an EMBL/GenBank/DDBJ whole genome shotgun (WGS) entry which is preliminary data.</text>
</comment>
<dbReference type="InterPro" id="IPR025209">
    <property type="entry name" value="DUF4209"/>
</dbReference>
<dbReference type="InterPro" id="IPR055804">
    <property type="entry name" value="DUF7380"/>
</dbReference>
<reference evidence="3" key="1">
    <citation type="submission" date="2020-03" db="EMBL/GenBank/DDBJ databases">
        <title>Psychroflexus Maritimus sp. nov., isolate from marine sediment.</title>
        <authorList>
            <person name="Zhong Y.-L."/>
        </authorList>
    </citation>
    <scope>NUCLEOTIDE SEQUENCE</scope>
    <source>
        <strain evidence="3">C1</strain>
    </source>
</reference>
<dbReference type="Pfam" id="PF13910">
    <property type="entry name" value="DUF4209"/>
    <property type="match status" value="1"/>
</dbReference>
<dbReference type="AlphaFoldDB" id="A0A967AE06"/>
<name>A0A967AE06_9FLAO</name>
<dbReference type="EMBL" id="JAANAS010000050">
    <property type="protein sequence ID" value="NGZ89995.1"/>
    <property type="molecule type" value="Genomic_DNA"/>
</dbReference>
<organism evidence="3 4">
    <name type="scientific">Psychroflexus maritimus</name>
    <dbReference type="NCBI Taxonomy" id="2714865"/>
    <lineage>
        <taxon>Bacteria</taxon>
        <taxon>Pseudomonadati</taxon>
        <taxon>Bacteroidota</taxon>
        <taxon>Flavobacteriia</taxon>
        <taxon>Flavobacteriales</taxon>
        <taxon>Flavobacteriaceae</taxon>
        <taxon>Psychroflexus</taxon>
    </lineage>
</organism>
<accession>A0A967AE06</accession>